<keyword evidence="4" id="KW-1185">Reference proteome</keyword>
<dbReference type="Pfam" id="PF14111">
    <property type="entry name" value="DUF4283"/>
    <property type="match status" value="1"/>
</dbReference>
<organism evidence="3 4">
    <name type="scientific">Solanum commersonii</name>
    <name type="common">Commerson's wild potato</name>
    <name type="synonym">Commerson's nightshade</name>
    <dbReference type="NCBI Taxonomy" id="4109"/>
    <lineage>
        <taxon>Eukaryota</taxon>
        <taxon>Viridiplantae</taxon>
        <taxon>Streptophyta</taxon>
        <taxon>Embryophyta</taxon>
        <taxon>Tracheophyta</taxon>
        <taxon>Spermatophyta</taxon>
        <taxon>Magnoliopsida</taxon>
        <taxon>eudicotyledons</taxon>
        <taxon>Gunneridae</taxon>
        <taxon>Pentapetalae</taxon>
        <taxon>asterids</taxon>
        <taxon>lamiids</taxon>
        <taxon>Solanales</taxon>
        <taxon>Solanaceae</taxon>
        <taxon>Solanoideae</taxon>
        <taxon>Solaneae</taxon>
        <taxon>Solanum</taxon>
    </lineage>
</organism>
<feature type="compositionally biased region" description="Acidic residues" evidence="1">
    <location>
        <begin position="450"/>
        <end position="463"/>
    </location>
</feature>
<dbReference type="EMBL" id="JACXVP010000009">
    <property type="protein sequence ID" value="KAG5585845.1"/>
    <property type="molecule type" value="Genomic_DNA"/>
</dbReference>
<protein>
    <recommendedName>
        <fullName evidence="2">DUF4283 domain-containing protein</fullName>
    </recommendedName>
</protein>
<evidence type="ECO:0000313" key="4">
    <source>
        <dbReference type="Proteomes" id="UP000824120"/>
    </source>
</evidence>
<feature type="compositionally biased region" description="Basic and acidic residues" evidence="1">
    <location>
        <begin position="175"/>
        <end position="194"/>
    </location>
</feature>
<evidence type="ECO:0000256" key="1">
    <source>
        <dbReference type="SAM" id="MobiDB-lite"/>
    </source>
</evidence>
<dbReference type="Proteomes" id="UP000824120">
    <property type="component" value="Chromosome 9"/>
</dbReference>
<comment type="caution">
    <text evidence="3">The sequence shown here is derived from an EMBL/GenBank/DDBJ whole genome shotgun (WGS) entry which is preliminary data.</text>
</comment>
<feature type="region of interest" description="Disordered" evidence="1">
    <location>
        <begin position="352"/>
        <end position="497"/>
    </location>
</feature>
<sequence length="497" mass="57074">MPKIELIRKSFILQTQLNGGVNIAHYNARHVFIDLENELDYNTVWTQQRMTIEGKLMRIQAWTPNFKPKEETPIVPIWVLLPGLPWHCFKKEFITPLLETVGKVLYLDTSSIKRTRVSMAKVKVQVDLTKTRPRHVWIGLDDEDLTIGRWQPIGYENIPLYCAYCKHQGHMGHQGNEHRHIMTKEREKQQHQNIREGNSQQQPEQQKEEEWHVSRRRNNKPQEERVQKTVDNKLKRLRKHNKNEGATPQGGQSRSKADHTQKTQTKQTGHKVKNKSIGIESMLPNPTIPNITYSSGAVEVQGGVDGGCQETQTNMQEGVTKGGNLSHVLHEDTQFDHNPDLKLLLPLQITNRNDDTTQNNRGKQQMVARTTGQRKMGAMAKDMGDNASTSNHENTPKSKNKPSKKKRETTKKRQNLQQDCDQQGEQQRSGEDPPDKRAEMCQMNKGPIIDEYDVDNSYDEPDVDNQSLKDPDEDDETSELLTRAFSPHSDKNLADEI</sequence>
<feature type="compositionally biased region" description="Basic and acidic residues" evidence="1">
    <location>
        <begin position="220"/>
        <end position="234"/>
    </location>
</feature>
<feature type="compositionally biased region" description="Basic and acidic residues" evidence="1">
    <location>
        <begin position="428"/>
        <end position="439"/>
    </location>
</feature>
<evidence type="ECO:0000313" key="3">
    <source>
        <dbReference type="EMBL" id="KAG5585845.1"/>
    </source>
</evidence>
<evidence type="ECO:0000259" key="2">
    <source>
        <dbReference type="Pfam" id="PF14111"/>
    </source>
</evidence>
<feature type="compositionally biased region" description="Low complexity" evidence="1">
    <location>
        <begin position="415"/>
        <end position="427"/>
    </location>
</feature>
<feature type="compositionally biased region" description="Basic and acidic residues" evidence="1">
    <location>
        <begin position="488"/>
        <end position="497"/>
    </location>
</feature>
<proteinExistence type="predicted"/>
<feature type="compositionally biased region" description="Polar residues" evidence="1">
    <location>
        <begin position="244"/>
        <end position="254"/>
    </location>
</feature>
<name>A0A9J5XDX2_SOLCO</name>
<dbReference type="InterPro" id="IPR025558">
    <property type="entry name" value="DUF4283"/>
</dbReference>
<feature type="domain" description="DUF4283" evidence="2">
    <location>
        <begin position="1"/>
        <end position="70"/>
    </location>
</feature>
<dbReference type="PANTHER" id="PTHR31286">
    <property type="entry name" value="GLYCINE-RICH CELL WALL STRUCTURAL PROTEIN 1.8-LIKE"/>
    <property type="match status" value="1"/>
</dbReference>
<gene>
    <name evidence="3" type="ORF">H5410_046279</name>
</gene>
<dbReference type="AlphaFoldDB" id="A0A9J5XDX2"/>
<feature type="region of interest" description="Disordered" evidence="1">
    <location>
        <begin position="171"/>
        <end position="283"/>
    </location>
</feature>
<dbReference type="PANTHER" id="PTHR31286:SF177">
    <property type="entry name" value="ENDONUCLEASE_EXONUCLEASE_PHOSPHATASE"/>
    <property type="match status" value="1"/>
</dbReference>
<accession>A0A9J5XDX2</accession>
<feature type="compositionally biased region" description="Basic residues" evidence="1">
    <location>
        <begin position="398"/>
        <end position="414"/>
    </location>
</feature>
<reference evidence="3 4" key="1">
    <citation type="submission" date="2020-09" db="EMBL/GenBank/DDBJ databases">
        <title>De no assembly of potato wild relative species, Solanum commersonii.</title>
        <authorList>
            <person name="Cho K."/>
        </authorList>
    </citation>
    <scope>NUCLEOTIDE SEQUENCE [LARGE SCALE GENOMIC DNA]</scope>
    <source>
        <strain evidence="3">LZ3.2</strain>
        <tissue evidence="3">Leaf</tissue>
    </source>
</reference>
<dbReference type="InterPro" id="IPR040256">
    <property type="entry name" value="At4g02000-like"/>
</dbReference>
<dbReference type="OrthoDB" id="1002340at2759"/>